<evidence type="ECO:0000313" key="4">
    <source>
        <dbReference type="Proteomes" id="UP001234178"/>
    </source>
</evidence>
<keyword evidence="2" id="KW-1133">Transmembrane helix</keyword>
<evidence type="ECO:0000256" key="2">
    <source>
        <dbReference type="SAM" id="Phobius"/>
    </source>
</evidence>
<keyword evidence="4" id="KW-1185">Reference proteome</keyword>
<evidence type="ECO:0000313" key="3">
    <source>
        <dbReference type="EMBL" id="KAK4008713.1"/>
    </source>
</evidence>
<dbReference type="EMBL" id="JAOYFB010000002">
    <property type="protein sequence ID" value="KAK4008713.1"/>
    <property type="molecule type" value="Genomic_DNA"/>
</dbReference>
<protein>
    <submittedName>
        <fullName evidence="3">Uncharacterized protein</fullName>
    </submittedName>
</protein>
<feature type="region of interest" description="Disordered" evidence="1">
    <location>
        <begin position="115"/>
        <end position="156"/>
    </location>
</feature>
<organism evidence="3 4">
    <name type="scientific">Daphnia magna</name>
    <dbReference type="NCBI Taxonomy" id="35525"/>
    <lineage>
        <taxon>Eukaryota</taxon>
        <taxon>Metazoa</taxon>
        <taxon>Ecdysozoa</taxon>
        <taxon>Arthropoda</taxon>
        <taxon>Crustacea</taxon>
        <taxon>Branchiopoda</taxon>
        <taxon>Diplostraca</taxon>
        <taxon>Cladocera</taxon>
        <taxon>Anomopoda</taxon>
        <taxon>Daphniidae</taxon>
        <taxon>Daphnia</taxon>
    </lineage>
</organism>
<comment type="caution">
    <text evidence="3">The sequence shown here is derived from an EMBL/GenBank/DDBJ whole genome shotgun (WGS) entry which is preliminary data.</text>
</comment>
<feature type="transmembrane region" description="Helical" evidence="2">
    <location>
        <begin position="14"/>
        <end position="34"/>
    </location>
</feature>
<reference evidence="3 4" key="1">
    <citation type="journal article" date="2023" name="Nucleic Acids Res.">
        <title>The hologenome of Daphnia magna reveals possible DNA methylation and microbiome-mediated evolution of the host genome.</title>
        <authorList>
            <person name="Chaturvedi A."/>
            <person name="Li X."/>
            <person name="Dhandapani V."/>
            <person name="Marshall H."/>
            <person name="Kissane S."/>
            <person name="Cuenca-Cambronero M."/>
            <person name="Asole G."/>
            <person name="Calvet F."/>
            <person name="Ruiz-Romero M."/>
            <person name="Marangio P."/>
            <person name="Guigo R."/>
            <person name="Rago D."/>
            <person name="Mirbahai L."/>
            <person name="Eastwood N."/>
            <person name="Colbourne J.K."/>
            <person name="Zhou J."/>
            <person name="Mallon E."/>
            <person name="Orsini L."/>
        </authorList>
    </citation>
    <scope>NUCLEOTIDE SEQUENCE [LARGE SCALE GENOMIC DNA]</scope>
    <source>
        <strain evidence="3">LRV0_1</strain>
    </source>
</reference>
<sequence>MGYLDHSLQPRNDLLLNSATAFGSLFSLSLYGAVKDKKKTFAHNSYDVVASSFSCHVFFVFLFFNSLESRESAVLCEFVCACVYYVRVCVCSKSISEAFGLSFGCLLLYSNTADGQDDEENERKKKKSSHIWPTARIGQKSNSEKQRVDPLAVTDG</sequence>
<dbReference type="Proteomes" id="UP001234178">
    <property type="component" value="Unassembled WGS sequence"/>
</dbReference>
<keyword evidence="2" id="KW-0812">Transmembrane</keyword>
<keyword evidence="2" id="KW-0472">Membrane</keyword>
<evidence type="ECO:0000256" key="1">
    <source>
        <dbReference type="SAM" id="MobiDB-lite"/>
    </source>
</evidence>
<gene>
    <name evidence="3" type="ORF">OUZ56_013846</name>
</gene>
<accession>A0ABQ9Z738</accession>
<name>A0ABQ9Z738_9CRUS</name>
<proteinExistence type="predicted"/>